<dbReference type="Proteomes" id="UP001431209">
    <property type="component" value="Unassembled WGS sequence"/>
</dbReference>
<feature type="transmembrane region" description="Helical" evidence="1">
    <location>
        <begin position="21"/>
        <end position="41"/>
    </location>
</feature>
<reference evidence="2 3" key="1">
    <citation type="submission" date="2024-03" db="EMBL/GenBank/DDBJ databases">
        <title>The Acrasis kona genome and developmental transcriptomes reveal deep origins of eukaryotic multicellular pathways.</title>
        <authorList>
            <person name="Sheikh S."/>
            <person name="Fu C.-J."/>
            <person name="Brown M.W."/>
            <person name="Baldauf S.L."/>
        </authorList>
    </citation>
    <scope>NUCLEOTIDE SEQUENCE [LARGE SCALE GENOMIC DNA]</scope>
    <source>
        <strain evidence="2 3">ATCC MYA-3509</strain>
    </source>
</reference>
<dbReference type="EMBL" id="JAOPGA020000639">
    <property type="protein sequence ID" value="KAL0480196.1"/>
    <property type="molecule type" value="Genomic_DNA"/>
</dbReference>
<keyword evidence="1" id="KW-0472">Membrane</keyword>
<feature type="transmembrane region" description="Helical" evidence="1">
    <location>
        <begin position="75"/>
        <end position="95"/>
    </location>
</feature>
<keyword evidence="3" id="KW-1185">Reference proteome</keyword>
<evidence type="ECO:0000256" key="1">
    <source>
        <dbReference type="SAM" id="Phobius"/>
    </source>
</evidence>
<feature type="transmembrane region" description="Helical" evidence="1">
    <location>
        <begin position="136"/>
        <end position="158"/>
    </location>
</feature>
<sequence>MEAVRKTTSKINKFLNVDGCKNLFIFRTVFDIIAIMIWSFVSMSQVYNLNMRLCPEQWKPEYCASKAQQLSMGQAFGFLLIIPSILINGATFLLLHRKAKRSPTKVTPVQTVSLHITFVHTFLMIVWILYASYFGLSGFSAAPVFMIIFNLVTLILIYRNRRELYRRNQDADMYATSNQELINS</sequence>
<name>A0AAW2YTC2_9EUKA</name>
<evidence type="ECO:0000313" key="3">
    <source>
        <dbReference type="Proteomes" id="UP001431209"/>
    </source>
</evidence>
<accession>A0AAW2YTC2</accession>
<feature type="transmembrane region" description="Helical" evidence="1">
    <location>
        <begin position="107"/>
        <end position="130"/>
    </location>
</feature>
<evidence type="ECO:0008006" key="4">
    <source>
        <dbReference type="Google" id="ProtNLM"/>
    </source>
</evidence>
<comment type="caution">
    <text evidence="2">The sequence shown here is derived from an EMBL/GenBank/DDBJ whole genome shotgun (WGS) entry which is preliminary data.</text>
</comment>
<gene>
    <name evidence="2" type="ORF">AKO1_007215</name>
</gene>
<keyword evidence="1" id="KW-1133">Transmembrane helix</keyword>
<organism evidence="2 3">
    <name type="scientific">Acrasis kona</name>
    <dbReference type="NCBI Taxonomy" id="1008807"/>
    <lineage>
        <taxon>Eukaryota</taxon>
        <taxon>Discoba</taxon>
        <taxon>Heterolobosea</taxon>
        <taxon>Tetramitia</taxon>
        <taxon>Eutetramitia</taxon>
        <taxon>Acrasidae</taxon>
        <taxon>Acrasis</taxon>
    </lineage>
</organism>
<dbReference type="AlphaFoldDB" id="A0AAW2YTC2"/>
<evidence type="ECO:0000313" key="2">
    <source>
        <dbReference type="EMBL" id="KAL0480196.1"/>
    </source>
</evidence>
<keyword evidence="1" id="KW-0812">Transmembrane</keyword>
<protein>
    <recommendedName>
        <fullName evidence="4">Vomeronasal type-1 receptor</fullName>
    </recommendedName>
</protein>
<proteinExistence type="predicted"/>